<protein>
    <submittedName>
        <fullName evidence="6">MAPEG family protein</fullName>
    </submittedName>
</protein>
<evidence type="ECO:0000256" key="3">
    <source>
        <dbReference type="ARBA" id="ARBA00022989"/>
    </source>
</evidence>
<evidence type="ECO:0000256" key="5">
    <source>
        <dbReference type="SAM" id="Phobius"/>
    </source>
</evidence>
<dbReference type="Pfam" id="PF01124">
    <property type="entry name" value="MAPEG"/>
    <property type="match status" value="1"/>
</dbReference>
<keyword evidence="2 5" id="KW-0812">Transmembrane</keyword>
<dbReference type="PANTHER" id="PTHR35371:SF1">
    <property type="entry name" value="BLR7753 PROTEIN"/>
    <property type="match status" value="1"/>
</dbReference>
<accession>A0ABW5QP70</accession>
<sequence>MLLPIFLMLLLTFVQALLPGMYLSKQVGSANQMGPRDDLPPPSRELGRAQRALANLHETLPVFLTLALLSLILGEQGWLSLLGAWVFLLGRVAHIFCYMRGLSPWRSYAFGLACLGLAAMVIPLVPHLWS</sequence>
<dbReference type="InterPro" id="IPR001129">
    <property type="entry name" value="Membr-assoc_MAPEG"/>
</dbReference>
<evidence type="ECO:0000313" key="7">
    <source>
        <dbReference type="Proteomes" id="UP001597521"/>
    </source>
</evidence>
<reference evidence="7" key="1">
    <citation type="journal article" date="2019" name="Int. J. Syst. Evol. Microbiol.">
        <title>The Global Catalogue of Microorganisms (GCM) 10K type strain sequencing project: providing services to taxonomists for standard genome sequencing and annotation.</title>
        <authorList>
            <consortium name="The Broad Institute Genomics Platform"/>
            <consortium name="The Broad Institute Genome Sequencing Center for Infectious Disease"/>
            <person name="Wu L."/>
            <person name="Ma J."/>
        </authorList>
    </citation>
    <scope>NUCLEOTIDE SEQUENCE [LARGE SCALE GENOMIC DNA]</scope>
    <source>
        <strain evidence="7">CCM 7427</strain>
    </source>
</reference>
<dbReference type="PANTHER" id="PTHR35371">
    <property type="entry name" value="INNER MEMBRANE PROTEIN"/>
    <property type="match status" value="1"/>
</dbReference>
<dbReference type="InterPro" id="IPR023352">
    <property type="entry name" value="MAPEG-like_dom_sf"/>
</dbReference>
<dbReference type="RefSeq" id="WP_386835004.1">
    <property type="nucleotide sequence ID" value="NZ_JBHUNP010000001.1"/>
</dbReference>
<feature type="transmembrane region" description="Helical" evidence="5">
    <location>
        <begin position="62"/>
        <end position="88"/>
    </location>
</feature>
<feature type="transmembrane region" description="Helical" evidence="5">
    <location>
        <begin position="108"/>
        <end position="129"/>
    </location>
</feature>
<name>A0ABW5QP70_9HYPH</name>
<dbReference type="Gene3D" id="1.20.120.550">
    <property type="entry name" value="Membrane associated eicosanoid/glutathione metabolism-like domain"/>
    <property type="match status" value="1"/>
</dbReference>
<keyword evidence="3 5" id="KW-1133">Transmembrane helix</keyword>
<organism evidence="6 7">
    <name type="scientific">Devosia albogilva</name>
    <dbReference type="NCBI Taxonomy" id="429726"/>
    <lineage>
        <taxon>Bacteria</taxon>
        <taxon>Pseudomonadati</taxon>
        <taxon>Pseudomonadota</taxon>
        <taxon>Alphaproteobacteria</taxon>
        <taxon>Hyphomicrobiales</taxon>
        <taxon>Devosiaceae</taxon>
        <taxon>Devosia</taxon>
    </lineage>
</organism>
<evidence type="ECO:0000256" key="2">
    <source>
        <dbReference type="ARBA" id="ARBA00022692"/>
    </source>
</evidence>
<dbReference type="EMBL" id="JBHUNP010000001">
    <property type="protein sequence ID" value="MFD2649458.1"/>
    <property type="molecule type" value="Genomic_DNA"/>
</dbReference>
<evidence type="ECO:0000256" key="1">
    <source>
        <dbReference type="ARBA" id="ARBA00004370"/>
    </source>
</evidence>
<gene>
    <name evidence="6" type="ORF">ACFSX5_16855</name>
</gene>
<dbReference type="SUPFAM" id="SSF161084">
    <property type="entry name" value="MAPEG domain-like"/>
    <property type="match status" value="1"/>
</dbReference>
<evidence type="ECO:0000256" key="4">
    <source>
        <dbReference type="ARBA" id="ARBA00023136"/>
    </source>
</evidence>
<evidence type="ECO:0000313" key="6">
    <source>
        <dbReference type="EMBL" id="MFD2649458.1"/>
    </source>
</evidence>
<keyword evidence="4 5" id="KW-0472">Membrane</keyword>
<comment type="caution">
    <text evidence="6">The sequence shown here is derived from an EMBL/GenBank/DDBJ whole genome shotgun (WGS) entry which is preliminary data.</text>
</comment>
<keyword evidence="7" id="KW-1185">Reference proteome</keyword>
<comment type="subcellular location">
    <subcellularLocation>
        <location evidence="1">Membrane</location>
    </subcellularLocation>
</comment>
<dbReference type="Proteomes" id="UP001597521">
    <property type="component" value="Unassembled WGS sequence"/>
</dbReference>
<proteinExistence type="predicted"/>